<dbReference type="EMBL" id="FPIA01000088">
    <property type="protein sequence ID" value="SFV88810.1"/>
    <property type="molecule type" value="Genomic_DNA"/>
</dbReference>
<reference evidence="2" key="1">
    <citation type="submission" date="2016-10" db="EMBL/GenBank/DDBJ databases">
        <authorList>
            <person name="de Groot N.N."/>
        </authorList>
    </citation>
    <scope>NUCLEOTIDE SEQUENCE</scope>
</reference>
<name>A0A1W1E5T9_9ZZZZ</name>
<evidence type="ECO:0000313" key="2">
    <source>
        <dbReference type="EMBL" id="SFV89335.1"/>
    </source>
</evidence>
<gene>
    <name evidence="2" type="ORF">MNB_SUP05-SYMBIONT-5-1119</name>
    <name evidence="1" type="ORF">MNB_SUP05-SYMBIONT-7-391</name>
</gene>
<dbReference type="AlphaFoldDB" id="A0A1W1E5T9"/>
<accession>A0A1W1E5T9</accession>
<organism evidence="2">
    <name type="scientific">hydrothermal vent metagenome</name>
    <dbReference type="NCBI Taxonomy" id="652676"/>
    <lineage>
        <taxon>unclassified sequences</taxon>
        <taxon>metagenomes</taxon>
        <taxon>ecological metagenomes</taxon>
    </lineage>
</organism>
<sequence length="39" mass="4522">MTQKARIIVRFKGLKKCDNTIVQSLLLDWGLNTFRGMLI</sequence>
<evidence type="ECO:0000313" key="1">
    <source>
        <dbReference type="EMBL" id="SFV88810.1"/>
    </source>
</evidence>
<proteinExistence type="predicted"/>
<dbReference type="EMBL" id="FPHZ01000224">
    <property type="protein sequence ID" value="SFV89335.1"/>
    <property type="molecule type" value="Genomic_DNA"/>
</dbReference>
<protein>
    <submittedName>
        <fullName evidence="2">Uncharacterized protein</fullName>
    </submittedName>
</protein>